<dbReference type="CDD" id="cd00075">
    <property type="entry name" value="HATPase"/>
    <property type="match status" value="1"/>
</dbReference>
<dbReference type="Pfam" id="PF08448">
    <property type="entry name" value="PAS_4"/>
    <property type="match status" value="1"/>
</dbReference>
<dbReference type="GO" id="GO:0000155">
    <property type="term" value="F:phosphorelay sensor kinase activity"/>
    <property type="evidence" value="ECO:0007669"/>
    <property type="project" value="InterPro"/>
</dbReference>
<dbReference type="InterPro" id="IPR003594">
    <property type="entry name" value="HATPase_dom"/>
</dbReference>
<dbReference type="RefSeq" id="WP_042983858.1">
    <property type="nucleotide sequence ID" value="NZ_JMQC01000008.1"/>
</dbReference>
<evidence type="ECO:0000313" key="14">
    <source>
        <dbReference type="Proteomes" id="UP000264294"/>
    </source>
</evidence>
<reference evidence="11 13" key="1">
    <citation type="submission" date="2014-04" db="EMBL/GenBank/DDBJ databases">
        <authorList>
            <person name="Bishop-Lilly K.A."/>
            <person name="Broomall S.M."/>
            <person name="Chain P.S."/>
            <person name="Chertkov O."/>
            <person name="Coyne S.R."/>
            <person name="Daligault H.E."/>
            <person name="Davenport K.W."/>
            <person name="Erkkila T."/>
            <person name="Frey K.G."/>
            <person name="Gibbons H.S."/>
            <person name="Gu W."/>
            <person name="Jaissle J."/>
            <person name="Johnson S.L."/>
            <person name="Koroleva G.I."/>
            <person name="Ladner J.T."/>
            <person name="Lo C.-C."/>
            <person name="Minogue T.D."/>
            <person name="Munk C."/>
            <person name="Palacios G.F."/>
            <person name="Redden C.L."/>
            <person name="Rosenzweig C.N."/>
            <person name="Scholz M.B."/>
            <person name="Teshima H."/>
            <person name="Xu Y."/>
        </authorList>
    </citation>
    <scope>NUCLEOTIDE SEQUENCE [LARGE SCALE GENOMIC DNA]</scope>
    <source>
        <strain evidence="11 13">BHP</strain>
    </source>
</reference>
<dbReference type="InterPro" id="IPR013656">
    <property type="entry name" value="PAS_4"/>
</dbReference>
<dbReference type="NCBIfam" id="TIGR00229">
    <property type="entry name" value="sensory_box"/>
    <property type="match status" value="2"/>
</dbReference>
<dbReference type="PATRIC" id="fig|1405.8.peg.5251"/>
<dbReference type="EMBL" id="JMQC01000008">
    <property type="protein sequence ID" value="KFN01338.1"/>
    <property type="molecule type" value="Genomic_DNA"/>
</dbReference>
<dbReference type="PANTHER" id="PTHR43065">
    <property type="entry name" value="SENSOR HISTIDINE KINASE"/>
    <property type="match status" value="1"/>
</dbReference>
<dbReference type="InterPro" id="IPR036890">
    <property type="entry name" value="HATPase_C_sf"/>
</dbReference>
<dbReference type="SUPFAM" id="SSF47384">
    <property type="entry name" value="Homodimeric domain of signal transducing histidine kinase"/>
    <property type="match status" value="1"/>
</dbReference>
<dbReference type="EC" id="2.7.13.3" evidence="2"/>
<sequence>MNARLMELIDVNTIETMAEQFYKLTNISHQLLDAEKECMFSFGMNQEKNSKLPKIEVPLFLNDQYFGSFIARPRKEEIFNCQKYFEMLSNLIVDTAIDKLQNKNKHLLSQKEEELHMILQNMPVMVDALDYNGDFVLWNRECEIVTGYKAKEIIGNPKALQLLYPDDTYRHQIQEKFSMRGKNFRDWEMNLTCKNGEKKTIMWSNISEQFPVSGFSYWAVGVDITHLKTIEEQLKQRTSELELIFKALPDLCFLTEDDGTIIDYKAGSPAKFYVPAESFMGKKFYEVLPSPVAQQFREAIHQMRQKDSNVIVEYPLKIKGSISFFEARCLPLLQDKIMIIVRDITERKKTEELLNKSDTLAAIGQLAAGVAHEVRNPLTVIKGFIQLFQINQENQEKYFDLMLSEIERIEAILHEFLSIAKTDDIPTEKKNLYLIFKNVVSLLNTKAIMTNIQIELLADSKEIIIECCENQLKQVFINILQNSIEAMPNGGKISIHIKETEGEGIIIDVVDEGIGIPEERIKRLGEPFYSTKEKGTGIGLMLSYKIVESHQGRIGIMSEVGVGTSVTIHLPKFQSEQIASKNEDRFVTIRSIASS</sequence>
<dbReference type="InterPro" id="IPR004358">
    <property type="entry name" value="Sig_transdc_His_kin-like_C"/>
</dbReference>
<evidence type="ECO:0000313" key="13">
    <source>
        <dbReference type="Proteomes" id="UP000029389"/>
    </source>
</evidence>
<dbReference type="InterPro" id="IPR003661">
    <property type="entry name" value="HisK_dim/P_dom"/>
</dbReference>
<dbReference type="Proteomes" id="UP000029389">
    <property type="component" value="Unassembled WGS sequence"/>
</dbReference>
<dbReference type="InterPro" id="IPR013767">
    <property type="entry name" value="PAS_fold"/>
</dbReference>
<dbReference type="SUPFAM" id="SSF55785">
    <property type="entry name" value="PYP-like sensor domain (PAS domain)"/>
    <property type="match status" value="2"/>
</dbReference>
<evidence type="ECO:0000259" key="10">
    <source>
        <dbReference type="PROSITE" id="PS50112"/>
    </source>
</evidence>
<proteinExistence type="predicted"/>
<dbReference type="PROSITE" id="PS50112">
    <property type="entry name" value="PAS"/>
    <property type="match status" value="1"/>
</dbReference>
<dbReference type="CDD" id="cd00082">
    <property type="entry name" value="HisKA"/>
    <property type="match status" value="1"/>
</dbReference>
<dbReference type="AlphaFoldDB" id="A0A090YTN5"/>
<evidence type="ECO:0000313" key="11">
    <source>
        <dbReference type="EMBL" id="KFN01338.1"/>
    </source>
</evidence>
<dbReference type="GO" id="GO:0005524">
    <property type="term" value="F:ATP binding"/>
    <property type="evidence" value="ECO:0007669"/>
    <property type="project" value="UniProtKB-KW"/>
</dbReference>
<comment type="caution">
    <text evidence="11">The sequence shown here is derived from an EMBL/GenBank/DDBJ whole genome shotgun (WGS) entry which is preliminary data.</text>
</comment>
<dbReference type="Gene3D" id="3.30.450.20">
    <property type="entry name" value="PAS domain"/>
    <property type="match status" value="2"/>
</dbReference>
<evidence type="ECO:0000256" key="5">
    <source>
        <dbReference type="ARBA" id="ARBA00022741"/>
    </source>
</evidence>
<keyword evidence="3" id="KW-0597">Phosphoprotein</keyword>
<feature type="domain" description="PAS" evidence="10">
    <location>
        <begin position="111"/>
        <end position="167"/>
    </location>
</feature>
<dbReference type="PRINTS" id="PR00344">
    <property type="entry name" value="BCTRLSENSOR"/>
</dbReference>
<evidence type="ECO:0000256" key="6">
    <source>
        <dbReference type="ARBA" id="ARBA00022777"/>
    </source>
</evidence>
<keyword evidence="4" id="KW-0808">Transferase</keyword>
<feature type="domain" description="Histidine kinase" evidence="9">
    <location>
        <begin position="369"/>
        <end position="574"/>
    </location>
</feature>
<dbReference type="Proteomes" id="UP000264294">
    <property type="component" value="Unassembled WGS sequence"/>
</dbReference>
<dbReference type="InterPro" id="IPR036097">
    <property type="entry name" value="HisK_dim/P_sf"/>
</dbReference>
<dbReference type="PROSITE" id="PS50109">
    <property type="entry name" value="HIS_KIN"/>
    <property type="match status" value="1"/>
</dbReference>
<gene>
    <name evidence="12" type="ORF">D0U04_22170</name>
    <name evidence="11" type="ORF">DJ93_5100</name>
</gene>
<dbReference type="SMART" id="SM00387">
    <property type="entry name" value="HATPase_c"/>
    <property type="match status" value="1"/>
</dbReference>
<dbReference type="PANTHER" id="PTHR43065:SF34">
    <property type="entry name" value="SPORULATION KINASE A"/>
    <property type="match status" value="1"/>
</dbReference>
<dbReference type="InterPro" id="IPR005467">
    <property type="entry name" value="His_kinase_dom"/>
</dbReference>
<dbReference type="SMART" id="SM00388">
    <property type="entry name" value="HisKA"/>
    <property type="match status" value="1"/>
</dbReference>
<dbReference type="InterPro" id="IPR000014">
    <property type="entry name" value="PAS"/>
</dbReference>
<dbReference type="Pfam" id="PF00512">
    <property type="entry name" value="HisKA"/>
    <property type="match status" value="1"/>
</dbReference>
<dbReference type="Gene3D" id="3.30.565.10">
    <property type="entry name" value="Histidine kinase-like ATPase, C-terminal domain"/>
    <property type="match status" value="1"/>
</dbReference>
<accession>A0A090YTN5</accession>
<evidence type="ECO:0000256" key="4">
    <source>
        <dbReference type="ARBA" id="ARBA00022679"/>
    </source>
</evidence>
<keyword evidence="7" id="KW-0067">ATP-binding</keyword>
<dbReference type="InterPro" id="IPR035965">
    <property type="entry name" value="PAS-like_dom_sf"/>
</dbReference>
<evidence type="ECO:0000259" key="9">
    <source>
        <dbReference type="PROSITE" id="PS50109"/>
    </source>
</evidence>
<evidence type="ECO:0000256" key="1">
    <source>
        <dbReference type="ARBA" id="ARBA00000085"/>
    </source>
</evidence>
<organism evidence="11 13">
    <name type="scientific">Bacillus clarus</name>
    <dbReference type="NCBI Taxonomy" id="2338372"/>
    <lineage>
        <taxon>Bacteria</taxon>
        <taxon>Bacillati</taxon>
        <taxon>Bacillota</taxon>
        <taxon>Bacilli</taxon>
        <taxon>Bacillales</taxon>
        <taxon>Bacillaceae</taxon>
        <taxon>Bacillus</taxon>
        <taxon>Bacillus cereus group</taxon>
    </lineage>
</organism>
<dbReference type="EMBL" id="QVOD01000036">
    <property type="protein sequence ID" value="RFT64368.1"/>
    <property type="molecule type" value="Genomic_DNA"/>
</dbReference>
<evidence type="ECO:0000256" key="7">
    <source>
        <dbReference type="ARBA" id="ARBA00022840"/>
    </source>
</evidence>
<dbReference type="STRING" id="1405.B7492_14445"/>
<reference evidence="12 14" key="2">
    <citation type="submission" date="2018-08" db="EMBL/GenBank/DDBJ databases">
        <title>Bacillus clarus sp. nov. strain PS00077A.</title>
        <authorList>
            <person name="Mendez Acevedo M."/>
            <person name="Carroll L."/>
            <person name="Mukherjee M."/>
            <person name="Wiedmann M."/>
            <person name="Kovac J."/>
        </authorList>
    </citation>
    <scope>NUCLEOTIDE SEQUENCE [LARGE SCALE GENOMIC DNA]</scope>
    <source>
        <strain evidence="12 14">PS00077A</strain>
    </source>
</reference>
<dbReference type="Pfam" id="PF02518">
    <property type="entry name" value="HATPase_c"/>
    <property type="match status" value="1"/>
</dbReference>
<evidence type="ECO:0000256" key="8">
    <source>
        <dbReference type="ARBA" id="ARBA00023012"/>
    </source>
</evidence>
<keyword evidence="8" id="KW-0902">Two-component regulatory system</keyword>
<evidence type="ECO:0000256" key="3">
    <source>
        <dbReference type="ARBA" id="ARBA00022553"/>
    </source>
</evidence>
<dbReference type="CDD" id="cd00130">
    <property type="entry name" value="PAS"/>
    <property type="match status" value="2"/>
</dbReference>
<protein>
    <recommendedName>
        <fullName evidence="2">histidine kinase</fullName>
        <ecNumber evidence="2">2.7.13.3</ecNumber>
    </recommendedName>
</protein>
<keyword evidence="6 12" id="KW-0418">Kinase</keyword>
<dbReference type="GO" id="GO:0006355">
    <property type="term" value="P:regulation of DNA-templated transcription"/>
    <property type="evidence" value="ECO:0007669"/>
    <property type="project" value="InterPro"/>
</dbReference>
<keyword evidence="14" id="KW-1185">Reference proteome</keyword>
<keyword evidence="5" id="KW-0547">Nucleotide-binding</keyword>
<dbReference type="SMART" id="SM00091">
    <property type="entry name" value="PAS"/>
    <property type="match status" value="2"/>
</dbReference>
<name>A0A090YTN5_9BACI</name>
<dbReference type="Pfam" id="PF00989">
    <property type="entry name" value="PAS"/>
    <property type="match status" value="1"/>
</dbReference>
<dbReference type="SUPFAM" id="SSF55874">
    <property type="entry name" value="ATPase domain of HSP90 chaperone/DNA topoisomerase II/histidine kinase"/>
    <property type="match status" value="1"/>
</dbReference>
<evidence type="ECO:0000313" key="12">
    <source>
        <dbReference type="EMBL" id="RFT64368.1"/>
    </source>
</evidence>
<dbReference type="Gene3D" id="1.10.287.130">
    <property type="match status" value="1"/>
</dbReference>
<evidence type="ECO:0000256" key="2">
    <source>
        <dbReference type="ARBA" id="ARBA00012438"/>
    </source>
</evidence>
<comment type="catalytic activity">
    <reaction evidence="1">
        <text>ATP + protein L-histidine = ADP + protein N-phospho-L-histidine.</text>
        <dbReference type="EC" id="2.7.13.3"/>
    </reaction>
</comment>